<dbReference type="EMBL" id="VXIS01000053">
    <property type="protein sequence ID" value="KAA8909857.1"/>
    <property type="molecule type" value="Genomic_DNA"/>
</dbReference>
<comment type="caution">
    <text evidence="1">The sequence shown here is derived from an EMBL/GenBank/DDBJ whole genome shotgun (WGS) entry which is preliminary data.</text>
</comment>
<proteinExistence type="predicted"/>
<evidence type="ECO:0000313" key="2">
    <source>
        <dbReference type="Proteomes" id="UP000326924"/>
    </source>
</evidence>
<sequence>MAFSQPAGICAWRADYYSGQVPELIGGLEATPRCEAERTEPEKPTAVNVRLTQKVTSYRGRRPTATNDVAICSAAMTQSIINHHLHFFPPPQKTNPQPSTMNPLNRYILPLFHHTNLTHVRCFYHGLPSSARKPGSAPGEFSGQGMGIERGSDLGDTGMVENFKPGMRVEYKPIAEKIGEDEVAIGVVRTVKGPDMEGVNAEYEIVNEKTGAKAKVHASRIFREIKHPSAGPDIASTVWSTREETEK</sequence>
<gene>
    <name evidence="1" type="ORF">FN846DRAFT_587277</name>
</gene>
<name>A0A5J5F1J0_9PEZI</name>
<organism evidence="1 2">
    <name type="scientific">Sphaerosporella brunnea</name>
    <dbReference type="NCBI Taxonomy" id="1250544"/>
    <lineage>
        <taxon>Eukaryota</taxon>
        <taxon>Fungi</taxon>
        <taxon>Dikarya</taxon>
        <taxon>Ascomycota</taxon>
        <taxon>Pezizomycotina</taxon>
        <taxon>Pezizomycetes</taxon>
        <taxon>Pezizales</taxon>
        <taxon>Pyronemataceae</taxon>
        <taxon>Sphaerosporella</taxon>
    </lineage>
</organism>
<dbReference type="Proteomes" id="UP000326924">
    <property type="component" value="Unassembled WGS sequence"/>
</dbReference>
<dbReference type="AlphaFoldDB" id="A0A5J5F1J0"/>
<reference evidence="1 2" key="1">
    <citation type="submission" date="2019-09" db="EMBL/GenBank/DDBJ databases">
        <title>Draft genome of the ectomycorrhizal ascomycete Sphaerosporella brunnea.</title>
        <authorList>
            <consortium name="DOE Joint Genome Institute"/>
            <person name="Benucci G.M."/>
            <person name="Marozzi G."/>
            <person name="Antonielli L."/>
            <person name="Sanchez S."/>
            <person name="Marco P."/>
            <person name="Wang X."/>
            <person name="Falini L.B."/>
            <person name="Barry K."/>
            <person name="Haridas S."/>
            <person name="Lipzen A."/>
            <person name="Labutti K."/>
            <person name="Grigoriev I.V."/>
            <person name="Murat C."/>
            <person name="Martin F."/>
            <person name="Albertini E."/>
            <person name="Donnini D."/>
            <person name="Bonito G."/>
        </authorList>
    </citation>
    <scope>NUCLEOTIDE SEQUENCE [LARGE SCALE GENOMIC DNA]</scope>
    <source>
        <strain evidence="1 2">Sb_GMNB300</strain>
    </source>
</reference>
<dbReference type="InParanoid" id="A0A5J5F1J0"/>
<keyword evidence="2" id="KW-1185">Reference proteome</keyword>
<evidence type="ECO:0000313" key="1">
    <source>
        <dbReference type="EMBL" id="KAA8909857.1"/>
    </source>
</evidence>
<accession>A0A5J5F1J0</accession>
<protein>
    <submittedName>
        <fullName evidence="1">Uncharacterized protein</fullName>
    </submittedName>
</protein>